<accession>A0A834T2V7</accession>
<dbReference type="EMBL" id="JAAIUW010000010">
    <property type="protein sequence ID" value="KAF7812807.1"/>
    <property type="molecule type" value="Genomic_DNA"/>
</dbReference>
<proteinExistence type="predicted"/>
<comment type="caution">
    <text evidence="1">The sequence shown here is derived from an EMBL/GenBank/DDBJ whole genome shotgun (WGS) entry which is preliminary data.</text>
</comment>
<keyword evidence="2" id="KW-1185">Reference proteome</keyword>
<evidence type="ECO:0000313" key="1">
    <source>
        <dbReference type="EMBL" id="KAF7812807.1"/>
    </source>
</evidence>
<name>A0A834T2V7_9FABA</name>
<reference evidence="1" key="1">
    <citation type="submission" date="2020-09" db="EMBL/GenBank/DDBJ databases">
        <title>Genome-Enabled Discovery of Anthraquinone Biosynthesis in Senna tora.</title>
        <authorList>
            <person name="Kang S.-H."/>
            <person name="Pandey R.P."/>
            <person name="Lee C.-M."/>
            <person name="Sim J.-S."/>
            <person name="Jeong J.-T."/>
            <person name="Choi B.-S."/>
            <person name="Jung M."/>
            <person name="Ginzburg D."/>
            <person name="Zhao K."/>
            <person name="Won S.Y."/>
            <person name="Oh T.-J."/>
            <person name="Yu Y."/>
            <person name="Kim N.-H."/>
            <person name="Lee O.R."/>
            <person name="Lee T.-H."/>
            <person name="Bashyal P."/>
            <person name="Kim T.-S."/>
            <person name="Lee W.-H."/>
            <person name="Kawkins C."/>
            <person name="Kim C.-K."/>
            <person name="Kim J.S."/>
            <person name="Ahn B.O."/>
            <person name="Rhee S.Y."/>
            <person name="Sohng J.K."/>
        </authorList>
    </citation>
    <scope>NUCLEOTIDE SEQUENCE</scope>
    <source>
        <tissue evidence="1">Leaf</tissue>
    </source>
</reference>
<evidence type="ECO:0000313" key="2">
    <source>
        <dbReference type="Proteomes" id="UP000634136"/>
    </source>
</evidence>
<dbReference type="AlphaFoldDB" id="A0A834T2V7"/>
<organism evidence="1 2">
    <name type="scientific">Senna tora</name>
    <dbReference type="NCBI Taxonomy" id="362788"/>
    <lineage>
        <taxon>Eukaryota</taxon>
        <taxon>Viridiplantae</taxon>
        <taxon>Streptophyta</taxon>
        <taxon>Embryophyta</taxon>
        <taxon>Tracheophyta</taxon>
        <taxon>Spermatophyta</taxon>
        <taxon>Magnoliopsida</taxon>
        <taxon>eudicotyledons</taxon>
        <taxon>Gunneridae</taxon>
        <taxon>Pentapetalae</taxon>
        <taxon>rosids</taxon>
        <taxon>fabids</taxon>
        <taxon>Fabales</taxon>
        <taxon>Fabaceae</taxon>
        <taxon>Caesalpinioideae</taxon>
        <taxon>Cassia clade</taxon>
        <taxon>Senna</taxon>
    </lineage>
</organism>
<sequence>MRQLKGAQAVDSIDVATARKFWATTKTHRGCNPDLKKCPGCIPQKMGYNQL</sequence>
<dbReference type="Proteomes" id="UP000634136">
    <property type="component" value="Unassembled WGS sequence"/>
</dbReference>
<protein>
    <submittedName>
        <fullName evidence="1">Uncharacterized protein</fullName>
    </submittedName>
</protein>
<gene>
    <name evidence="1" type="ORF">G2W53_033783</name>
</gene>